<keyword evidence="12" id="KW-1185">Reference proteome</keyword>
<accession>D8JZ40</accession>
<dbReference type="NCBIfam" id="TIGR00464">
    <property type="entry name" value="gltX_bact"/>
    <property type="match status" value="1"/>
</dbReference>
<evidence type="ECO:0000256" key="1">
    <source>
        <dbReference type="ARBA" id="ARBA00007894"/>
    </source>
</evidence>
<comment type="subcellular location">
    <subcellularLocation>
        <location evidence="8">Cytoplasm</location>
    </subcellularLocation>
</comment>
<dbReference type="PRINTS" id="PR00987">
    <property type="entry name" value="TRNASYNTHGLU"/>
</dbReference>
<dbReference type="HAMAP" id="MF_00022">
    <property type="entry name" value="Glu_tRNA_synth_type1"/>
    <property type="match status" value="1"/>
</dbReference>
<evidence type="ECO:0000313" key="11">
    <source>
        <dbReference type="EMBL" id="ADJ23642.1"/>
    </source>
</evidence>
<dbReference type="InterPro" id="IPR020751">
    <property type="entry name" value="aa-tRNA-synth_I_codon-bd_sub2"/>
</dbReference>
<dbReference type="PROSITE" id="PS00178">
    <property type="entry name" value="AA_TRNA_LIGASE_I"/>
    <property type="match status" value="1"/>
</dbReference>
<evidence type="ECO:0000259" key="10">
    <source>
        <dbReference type="Pfam" id="PF19269"/>
    </source>
</evidence>
<evidence type="ECO:0000259" key="9">
    <source>
        <dbReference type="Pfam" id="PF00749"/>
    </source>
</evidence>
<dbReference type="PANTHER" id="PTHR43311">
    <property type="entry name" value="GLUTAMATE--TRNA LIGASE"/>
    <property type="match status" value="1"/>
</dbReference>
<keyword evidence="4 8" id="KW-0547">Nucleotide-binding</keyword>
<evidence type="ECO:0000256" key="5">
    <source>
        <dbReference type="ARBA" id="ARBA00022840"/>
    </source>
</evidence>
<dbReference type="HOGENOM" id="CLU_015768_6_1_5"/>
<keyword evidence="6 8" id="KW-0648">Protein biosynthesis</keyword>
<keyword evidence="2 8" id="KW-0963">Cytoplasm</keyword>
<evidence type="ECO:0000256" key="3">
    <source>
        <dbReference type="ARBA" id="ARBA00022598"/>
    </source>
</evidence>
<dbReference type="SUPFAM" id="SSF52374">
    <property type="entry name" value="Nucleotidylyl transferase"/>
    <property type="match status" value="1"/>
</dbReference>
<dbReference type="OrthoDB" id="9807503at2"/>
<dbReference type="EC" id="6.1.1.17" evidence="8"/>
<keyword evidence="5 8" id="KW-0067">ATP-binding</keyword>
<feature type="short sequence motif" description="'KMSKS' region" evidence="8">
    <location>
        <begin position="251"/>
        <end position="255"/>
    </location>
</feature>
<feature type="domain" description="Aminoacyl-tRNA synthetase class I anticodon-binding" evidence="10">
    <location>
        <begin position="393"/>
        <end position="452"/>
    </location>
</feature>
<feature type="short sequence motif" description="'HIGH' region" evidence="8">
    <location>
        <begin position="9"/>
        <end position="19"/>
    </location>
</feature>
<dbReference type="InterPro" id="IPR045462">
    <property type="entry name" value="aa-tRNA-synth_I_cd-bd"/>
</dbReference>
<gene>
    <name evidence="8" type="primary">gltX</name>
    <name evidence="11" type="ordered locus">Hden_1839</name>
</gene>
<evidence type="ECO:0000256" key="6">
    <source>
        <dbReference type="ARBA" id="ARBA00022917"/>
    </source>
</evidence>
<dbReference type="KEGG" id="hdn:Hden_1839"/>
<dbReference type="InterPro" id="IPR004527">
    <property type="entry name" value="Glu-tRNA-ligase_bac/mito"/>
</dbReference>
<evidence type="ECO:0000256" key="8">
    <source>
        <dbReference type="HAMAP-Rule" id="MF_00022"/>
    </source>
</evidence>
<reference evidence="12" key="1">
    <citation type="journal article" date="2011" name="J. Bacteriol.">
        <title>Genome sequences of eight morphologically diverse alphaproteobacteria.</title>
        <authorList>
            <consortium name="US DOE Joint Genome Institute"/>
            <person name="Brown P.J."/>
            <person name="Kysela D.T."/>
            <person name="Buechlein A."/>
            <person name="Hemmerich C."/>
            <person name="Brun Y.V."/>
        </authorList>
    </citation>
    <scope>NUCLEOTIDE SEQUENCE [LARGE SCALE GENOMIC DNA]</scope>
    <source>
        <strain evidence="12">ATCC 51888 / DSM 1869 / NCIB 11706 / TK 0415</strain>
    </source>
</reference>
<keyword evidence="7 8" id="KW-0030">Aminoacyl-tRNA synthetase</keyword>
<dbReference type="PANTHER" id="PTHR43311:SF2">
    <property type="entry name" value="GLUTAMATE--TRNA LIGASE, MITOCHONDRIAL-RELATED"/>
    <property type="match status" value="1"/>
</dbReference>
<dbReference type="AlphaFoldDB" id="D8JZ40"/>
<dbReference type="InterPro" id="IPR020058">
    <property type="entry name" value="Glu/Gln-tRNA-synth_Ib_cat-dom"/>
</dbReference>
<dbReference type="Pfam" id="PF00749">
    <property type="entry name" value="tRNA-synt_1c"/>
    <property type="match status" value="1"/>
</dbReference>
<dbReference type="STRING" id="582899.Hden_1839"/>
<sequence length="456" mass="50248">MKPRVRFAPSPTGRLHIGNIRTAALNWLYARKHGGHFLLRLDDTDTARSTDEFAQAIRDDLEWLGLTWDAEARQQDRTARYDSMAAAFKASGVLYPAFETEEELDRRRKRQLAMHRPPIYDRAALKLSEAEIAEKIAEGRKSHWRFRLPNTANGTGLAPQPTLVSWNDLIRGDQTVDLGSLSDPVLIREDGTYLYTFTSVIDDIDFGITHIVRGEDHVTNTGVQLALFEAAGATPPAFGHHSLLIGADGQALSKRLGALSVQSFRDLGLEPMAVLCHAALVGTSDAIEPLASRDALAEKLDFDKISTAPGRFDVEELKSLNGKLLHMLDYGDVAERLHALGVTGGETFWNAVRGNLEVLGDARLWWDVVTGDIEPVIEDAKMTVAAADVLPSEPWSENTWSEWTAAVKSRTGAKGKALFHPLRLALTGRESGPELKSLLPLIGRDRVLARLEGKRA</sequence>
<name>D8JZ40_HYPDA</name>
<dbReference type="InterPro" id="IPR001412">
    <property type="entry name" value="aa-tRNA-synth_I_CS"/>
</dbReference>
<comment type="similarity">
    <text evidence="1 8">Belongs to the class-I aminoacyl-tRNA synthetase family. Glutamate--tRNA ligase type 1 subfamily.</text>
</comment>
<organism evidence="11 12">
    <name type="scientific">Hyphomicrobium denitrificans (strain ATCC 51888 / DSM 1869 / NCIMB 11706 / TK 0415)</name>
    <dbReference type="NCBI Taxonomy" id="582899"/>
    <lineage>
        <taxon>Bacteria</taxon>
        <taxon>Pseudomonadati</taxon>
        <taxon>Pseudomonadota</taxon>
        <taxon>Alphaproteobacteria</taxon>
        <taxon>Hyphomicrobiales</taxon>
        <taxon>Hyphomicrobiaceae</taxon>
        <taxon>Hyphomicrobium</taxon>
    </lineage>
</organism>
<keyword evidence="3 8" id="KW-0436">Ligase</keyword>
<dbReference type="EMBL" id="CP002083">
    <property type="protein sequence ID" value="ADJ23642.1"/>
    <property type="molecule type" value="Genomic_DNA"/>
</dbReference>
<dbReference type="InterPro" id="IPR049940">
    <property type="entry name" value="GluQ/Sye"/>
</dbReference>
<comment type="subunit">
    <text evidence="8">Monomer.</text>
</comment>
<dbReference type="Gene3D" id="1.10.10.350">
    <property type="match status" value="1"/>
</dbReference>
<evidence type="ECO:0000256" key="4">
    <source>
        <dbReference type="ARBA" id="ARBA00022741"/>
    </source>
</evidence>
<dbReference type="eggNOG" id="COG0008">
    <property type="taxonomic scope" value="Bacteria"/>
</dbReference>
<dbReference type="InterPro" id="IPR014729">
    <property type="entry name" value="Rossmann-like_a/b/a_fold"/>
</dbReference>
<comment type="caution">
    <text evidence="8">Lacks conserved residue(s) required for the propagation of feature annotation.</text>
</comment>
<evidence type="ECO:0000256" key="7">
    <source>
        <dbReference type="ARBA" id="ARBA00023146"/>
    </source>
</evidence>
<comment type="function">
    <text evidence="8">Catalyzes the attachment of glutamate to tRNA(Glu) in a two-step reaction: glutamate is first activated by ATP to form Glu-AMP and then transferred to the acceptor end of tRNA(Glu).</text>
</comment>
<dbReference type="GO" id="GO:0005524">
    <property type="term" value="F:ATP binding"/>
    <property type="evidence" value="ECO:0007669"/>
    <property type="project" value="UniProtKB-UniRule"/>
</dbReference>
<proteinExistence type="inferred from homology"/>
<dbReference type="RefSeq" id="WP_013215801.1">
    <property type="nucleotide sequence ID" value="NC_014313.1"/>
</dbReference>
<comment type="catalytic activity">
    <reaction evidence="8">
        <text>tRNA(Glu) + L-glutamate + ATP = L-glutamyl-tRNA(Glu) + AMP + diphosphate</text>
        <dbReference type="Rhea" id="RHEA:23540"/>
        <dbReference type="Rhea" id="RHEA-COMP:9663"/>
        <dbReference type="Rhea" id="RHEA-COMP:9680"/>
        <dbReference type="ChEBI" id="CHEBI:29985"/>
        <dbReference type="ChEBI" id="CHEBI:30616"/>
        <dbReference type="ChEBI" id="CHEBI:33019"/>
        <dbReference type="ChEBI" id="CHEBI:78442"/>
        <dbReference type="ChEBI" id="CHEBI:78520"/>
        <dbReference type="ChEBI" id="CHEBI:456215"/>
        <dbReference type="EC" id="6.1.1.17"/>
    </reaction>
</comment>
<dbReference type="GO" id="GO:0006424">
    <property type="term" value="P:glutamyl-tRNA aminoacylation"/>
    <property type="evidence" value="ECO:0007669"/>
    <property type="project" value="UniProtKB-UniRule"/>
</dbReference>
<protein>
    <recommendedName>
        <fullName evidence="8">Glutamate--tRNA ligase</fullName>
        <ecNumber evidence="8">6.1.1.17</ecNumber>
    </recommendedName>
    <alternativeName>
        <fullName evidence="8">Glutamyl-tRNA synthetase</fullName>
        <shortName evidence="8">GluRS</shortName>
    </alternativeName>
</protein>
<dbReference type="GO" id="GO:0000049">
    <property type="term" value="F:tRNA binding"/>
    <property type="evidence" value="ECO:0007669"/>
    <property type="project" value="InterPro"/>
</dbReference>
<dbReference type="SUPFAM" id="SSF48163">
    <property type="entry name" value="An anticodon-binding domain of class I aminoacyl-tRNA synthetases"/>
    <property type="match status" value="1"/>
</dbReference>
<dbReference type="InterPro" id="IPR000924">
    <property type="entry name" value="Glu/Gln-tRNA-synth"/>
</dbReference>
<feature type="binding site" evidence="8">
    <location>
        <position position="254"/>
    </location>
    <ligand>
        <name>ATP</name>
        <dbReference type="ChEBI" id="CHEBI:30616"/>
    </ligand>
</feature>
<feature type="domain" description="Glutamyl/glutaminyl-tRNA synthetase class Ib catalytic" evidence="9">
    <location>
        <begin position="4"/>
        <end position="318"/>
    </location>
</feature>
<evidence type="ECO:0000256" key="2">
    <source>
        <dbReference type="ARBA" id="ARBA00022490"/>
    </source>
</evidence>
<dbReference type="GO" id="GO:0005737">
    <property type="term" value="C:cytoplasm"/>
    <property type="evidence" value="ECO:0007669"/>
    <property type="project" value="UniProtKB-SubCell"/>
</dbReference>
<dbReference type="Pfam" id="PF19269">
    <property type="entry name" value="Anticodon_2"/>
    <property type="match status" value="1"/>
</dbReference>
<dbReference type="GO" id="GO:0004818">
    <property type="term" value="F:glutamate-tRNA ligase activity"/>
    <property type="evidence" value="ECO:0007669"/>
    <property type="project" value="UniProtKB-UniRule"/>
</dbReference>
<dbReference type="Gene3D" id="3.40.50.620">
    <property type="entry name" value="HUPs"/>
    <property type="match status" value="1"/>
</dbReference>
<dbReference type="InterPro" id="IPR008925">
    <property type="entry name" value="aa_tRNA-synth_I_cd-bd_sf"/>
</dbReference>
<evidence type="ECO:0000313" key="12">
    <source>
        <dbReference type="Proteomes" id="UP000002033"/>
    </source>
</evidence>
<dbReference type="Proteomes" id="UP000002033">
    <property type="component" value="Chromosome"/>
</dbReference>